<gene>
    <name evidence="7" type="ORF">ABII15_30630</name>
</gene>
<feature type="transmembrane region" description="Helical" evidence="6">
    <location>
        <begin position="145"/>
        <end position="167"/>
    </location>
</feature>
<dbReference type="RefSeq" id="WP_353947251.1">
    <property type="nucleotide sequence ID" value="NZ_CP159534.1"/>
</dbReference>
<sequence>MRGGWTWLRRAAGSSGHERDTVLLIGKCVLASTLSWWIAHAVLDATSPAFAPFSAVLTMNVTVSQSLRQTLRYVAAVVVGVGVQAVIGFTAGPDLFAFALVGAIALSLGQWHRLGEQGPQVATAAFFAFSTYTAAATNGDRVAQLGQIILLVLIGCGIGLVVNLCIVPPLRYRSAEQGLHVLAREMESLLDDMADGLCSGDVDADRADRWVTAGERVQAAVGQARAGLDMAESSVRLNPRRFLPAHRSHLTFTRYRQSLSAMERAVYQLASLTRALGRWRDTENTYTYGPALAAYSDFAACLRDIAHVITELDADSLADQTATMCELATTAQEALRKVLDAADRNGLPLADASRPYGALIVEATRLMEEFQNTCDVLKDTAA</sequence>
<name>A0AAU8J4Q2_9ACTN</name>
<organism evidence="7">
    <name type="scientific">Streptomyces tabacisoli</name>
    <dbReference type="NCBI Taxonomy" id="3156398"/>
    <lineage>
        <taxon>Bacteria</taxon>
        <taxon>Bacillati</taxon>
        <taxon>Actinomycetota</taxon>
        <taxon>Actinomycetes</taxon>
        <taxon>Kitasatosporales</taxon>
        <taxon>Streptomycetaceae</taxon>
        <taxon>Streptomyces</taxon>
    </lineage>
</organism>
<evidence type="ECO:0000256" key="3">
    <source>
        <dbReference type="ARBA" id="ARBA00022692"/>
    </source>
</evidence>
<evidence type="ECO:0000256" key="4">
    <source>
        <dbReference type="ARBA" id="ARBA00022989"/>
    </source>
</evidence>
<proteinExistence type="predicted"/>
<evidence type="ECO:0000313" key="7">
    <source>
        <dbReference type="EMBL" id="XCJ75827.1"/>
    </source>
</evidence>
<keyword evidence="3 6" id="KW-0812">Transmembrane</keyword>
<dbReference type="AlphaFoldDB" id="A0AAU8J4Q2"/>
<evidence type="ECO:0000256" key="6">
    <source>
        <dbReference type="SAM" id="Phobius"/>
    </source>
</evidence>
<feature type="transmembrane region" description="Helical" evidence="6">
    <location>
        <begin position="70"/>
        <end position="89"/>
    </location>
</feature>
<keyword evidence="2" id="KW-1003">Cell membrane</keyword>
<dbReference type="EMBL" id="CP159534">
    <property type="protein sequence ID" value="XCJ75827.1"/>
    <property type="molecule type" value="Genomic_DNA"/>
</dbReference>
<dbReference type="KEGG" id="stac:ABII15_30630"/>
<evidence type="ECO:0000256" key="2">
    <source>
        <dbReference type="ARBA" id="ARBA00022475"/>
    </source>
</evidence>
<reference evidence="7" key="1">
    <citation type="submission" date="2024-06" db="EMBL/GenBank/DDBJ databases">
        <title>Streptomyces sp. strain HUAS MG91 genome sequences.</title>
        <authorList>
            <person name="Mo P."/>
        </authorList>
    </citation>
    <scope>NUCLEOTIDE SEQUENCE</scope>
    <source>
        <strain evidence="7">HUAS MG91</strain>
    </source>
</reference>
<evidence type="ECO:0000256" key="5">
    <source>
        <dbReference type="ARBA" id="ARBA00023136"/>
    </source>
</evidence>
<evidence type="ECO:0000256" key="1">
    <source>
        <dbReference type="ARBA" id="ARBA00004651"/>
    </source>
</evidence>
<comment type="subcellular location">
    <subcellularLocation>
        <location evidence="1">Cell membrane</location>
        <topology evidence="1">Multi-pass membrane protein</topology>
    </subcellularLocation>
</comment>
<dbReference type="GO" id="GO:0005886">
    <property type="term" value="C:plasma membrane"/>
    <property type="evidence" value="ECO:0007669"/>
    <property type="project" value="UniProtKB-SubCell"/>
</dbReference>
<keyword evidence="5 6" id="KW-0472">Membrane</keyword>
<accession>A0AAU8J4Q2</accession>
<keyword evidence="4 6" id="KW-1133">Transmembrane helix</keyword>
<protein>
    <submittedName>
        <fullName evidence="7">Aromatic acid exporter family protein</fullName>
    </submittedName>
</protein>
<dbReference type="Pfam" id="PF06081">
    <property type="entry name" value="ArAE_1"/>
    <property type="match status" value="1"/>
</dbReference>
<dbReference type="InterPro" id="IPR010343">
    <property type="entry name" value="ArAE_1"/>
</dbReference>